<evidence type="ECO:0000256" key="7">
    <source>
        <dbReference type="ARBA" id="ARBA00023136"/>
    </source>
</evidence>
<dbReference type="RefSeq" id="WP_085752778.1">
    <property type="nucleotide sequence ID" value="NZ_BSPR01000020.1"/>
</dbReference>
<organism evidence="9 10">
    <name type="scientific">Piscinibacter gummiphilus</name>
    <dbReference type="NCBI Taxonomy" id="946333"/>
    <lineage>
        <taxon>Bacteria</taxon>
        <taxon>Pseudomonadati</taxon>
        <taxon>Pseudomonadota</taxon>
        <taxon>Betaproteobacteria</taxon>
        <taxon>Burkholderiales</taxon>
        <taxon>Sphaerotilaceae</taxon>
        <taxon>Piscinibacter</taxon>
    </lineage>
</organism>
<dbReference type="InterPro" id="IPR002781">
    <property type="entry name" value="TM_pro_TauE-like"/>
</dbReference>
<dbReference type="InterPro" id="IPR052017">
    <property type="entry name" value="TSUP"/>
</dbReference>
<feature type="transmembrane region" description="Helical" evidence="8">
    <location>
        <begin position="176"/>
        <end position="197"/>
    </location>
</feature>
<dbReference type="Proteomes" id="UP000193427">
    <property type="component" value="Chromosome"/>
</dbReference>
<comment type="similarity">
    <text evidence="2 8">Belongs to the 4-toluene sulfonate uptake permease (TSUP) (TC 2.A.102) family.</text>
</comment>
<gene>
    <name evidence="9" type="ORF">A4W93_22625</name>
</gene>
<evidence type="ECO:0000256" key="5">
    <source>
        <dbReference type="ARBA" id="ARBA00022692"/>
    </source>
</evidence>
<evidence type="ECO:0000256" key="4">
    <source>
        <dbReference type="ARBA" id="ARBA00022475"/>
    </source>
</evidence>
<protein>
    <recommendedName>
        <fullName evidence="8">Probable membrane transporter protein</fullName>
    </recommendedName>
</protein>
<accession>A0A1W6LE21</accession>
<feature type="transmembrane region" description="Helical" evidence="8">
    <location>
        <begin position="73"/>
        <end position="95"/>
    </location>
</feature>
<keyword evidence="3" id="KW-0813">Transport</keyword>
<keyword evidence="10" id="KW-1185">Reference proteome</keyword>
<sequence>MTSDLFSPTLAAAAAVFVLAGAVKGVVGLGLPTVAMALLALLVAPTHAALLLIVPSLVTNVWQAGPWRTLAPLLPRLAVLQVGVCLGTWAGLAWWNAPGGPASQLALGAVLVAYGVWGFAARPWRMNESVSRRLAAPAGVVTGLVTAATGVFVVPAVPWLQALGLSRDELVQAMGLSFSVSTVALAVGLGVTTPVGWNEAAASTLMLPPALAGMAIGARLRRRLSPQAFRTGLFAALVVLGVHLLWQAAWAA</sequence>
<comment type="subcellular location">
    <subcellularLocation>
        <location evidence="1 8">Cell membrane</location>
        <topology evidence="1 8">Multi-pass membrane protein</topology>
    </subcellularLocation>
</comment>
<dbReference type="PANTHER" id="PTHR30269">
    <property type="entry name" value="TRANSMEMBRANE PROTEIN YFCA"/>
    <property type="match status" value="1"/>
</dbReference>
<evidence type="ECO:0000313" key="9">
    <source>
        <dbReference type="EMBL" id="ARN22477.1"/>
    </source>
</evidence>
<feature type="transmembrane region" description="Helical" evidence="8">
    <location>
        <begin position="228"/>
        <end position="246"/>
    </location>
</feature>
<feature type="transmembrane region" description="Helical" evidence="8">
    <location>
        <begin position="134"/>
        <end position="156"/>
    </location>
</feature>
<feature type="transmembrane region" description="Helical" evidence="8">
    <location>
        <begin position="35"/>
        <end position="61"/>
    </location>
</feature>
<evidence type="ECO:0000256" key="8">
    <source>
        <dbReference type="RuleBase" id="RU363041"/>
    </source>
</evidence>
<dbReference type="AlphaFoldDB" id="A0A1W6LE21"/>
<keyword evidence="7 8" id="KW-0472">Membrane</keyword>
<reference evidence="9 10" key="1">
    <citation type="submission" date="2016-04" db="EMBL/GenBank/DDBJ databases">
        <title>Complete genome sequence of natural rubber-degrading, novel Gram-negative bacterium, Rhizobacter gummiphilus strain NS21.</title>
        <authorList>
            <person name="Tabata M."/>
            <person name="Kasai D."/>
            <person name="Fukuda M."/>
        </authorList>
    </citation>
    <scope>NUCLEOTIDE SEQUENCE [LARGE SCALE GENOMIC DNA]</scope>
    <source>
        <strain evidence="9 10">NS21</strain>
    </source>
</reference>
<evidence type="ECO:0000256" key="6">
    <source>
        <dbReference type="ARBA" id="ARBA00022989"/>
    </source>
</evidence>
<keyword evidence="5 8" id="KW-0812">Transmembrane</keyword>
<dbReference type="KEGG" id="rgu:A4W93_22625"/>
<evidence type="ECO:0000313" key="10">
    <source>
        <dbReference type="Proteomes" id="UP000193427"/>
    </source>
</evidence>
<evidence type="ECO:0000256" key="2">
    <source>
        <dbReference type="ARBA" id="ARBA00009142"/>
    </source>
</evidence>
<dbReference type="EMBL" id="CP015118">
    <property type="protein sequence ID" value="ARN22477.1"/>
    <property type="molecule type" value="Genomic_DNA"/>
</dbReference>
<dbReference type="PANTHER" id="PTHR30269:SF32">
    <property type="entry name" value="MEMBRANE TRANSPORTER PROTEIN-RELATED"/>
    <property type="match status" value="1"/>
</dbReference>
<dbReference type="Pfam" id="PF01925">
    <property type="entry name" value="TauE"/>
    <property type="match status" value="1"/>
</dbReference>
<dbReference type="STRING" id="946333.A4W93_22625"/>
<proteinExistence type="inferred from homology"/>
<feature type="transmembrane region" description="Helical" evidence="8">
    <location>
        <begin position="101"/>
        <end position="122"/>
    </location>
</feature>
<keyword evidence="6 8" id="KW-1133">Transmembrane helix</keyword>
<dbReference type="GO" id="GO:0005886">
    <property type="term" value="C:plasma membrane"/>
    <property type="evidence" value="ECO:0007669"/>
    <property type="project" value="UniProtKB-SubCell"/>
</dbReference>
<dbReference type="OrthoDB" id="9800873at2"/>
<keyword evidence="4 8" id="KW-1003">Cell membrane</keyword>
<evidence type="ECO:0000256" key="3">
    <source>
        <dbReference type="ARBA" id="ARBA00022448"/>
    </source>
</evidence>
<name>A0A1W6LE21_9BURK</name>
<evidence type="ECO:0000256" key="1">
    <source>
        <dbReference type="ARBA" id="ARBA00004651"/>
    </source>
</evidence>